<keyword evidence="1" id="KW-1133">Transmembrane helix</keyword>
<gene>
    <name evidence="2" type="ORF">BP01DRAFT_370067</name>
</gene>
<dbReference type="RefSeq" id="XP_025426213.1">
    <property type="nucleotide sequence ID" value="XM_025576583.1"/>
</dbReference>
<protein>
    <submittedName>
        <fullName evidence="2">Uncharacterized protein</fullName>
    </submittedName>
</protein>
<dbReference type="Proteomes" id="UP000248349">
    <property type="component" value="Unassembled WGS sequence"/>
</dbReference>
<evidence type="ECO:0000313" key="2">
    <source>
        <dbReference type="EMBL" id="PYH40231.1"/>
    </source>
</evidence>
<dbReference type="GeneID" id="37077812"/>
<sequence length="148" mass="16644">MFFDFKIIKMIEDVEDVKDFDGGGGSRRFGVAPFSLSLLWPSPVHSPVATVVPARGVASAVTTIFHIIESFDRHVCLIGVVITEDAWLSDLLVRVESLSTSTLLYKNKLCNLDLPVSSYSCLLSLLNSNIYYYFFYKNKDKKINNLLI</sequence>
<organism evidence="2 3">
    <name type="scientific">Aspergillus saccharolyticus JOP 1030-1</name>
    <dbReference type="NCBI Taxonomy" id="1450539"/>
    <lineage>
        <taxon>Eukaryota</taxon>
        <taxon>Fungi</taxon>
        <taxon>Dikarya</taxon>
        <taxon>Ascomycota</taxon>
        <taxon>Pezizomycotina</taxon>
        <taxon>Eurotiomycetes</taxon>
        <taxon>Eurotiomycetidae</taxon>
        <taxon>Eurotiales</taxon>
        <taxon>Aspergillaceae</taxon>
        <taxon>Aspergillus</taxon>
        <taxon>Aspergillus subgen. Circumdati</taxon>
    </lineage>
</organism>
<keyword evidence="1" id="KW-0812">Transmembrane</keyword>
<feature type="transmembrane region" description="Helical" evidence="1">
    <location>
        <begin position="116"/>
        <end position="135"/>
    </location>
</feature>
<proteinExistence type="predicted"/>
<keyword evidence="1" id="KW-0472">Membrane</keyword>
<accession>A0A318YYZ8</accession>
<evidence type="ECO:0000313" key="3">
    <source>
        <dbReference type="Proteomes" id="UP000248349"/>
    </source>
</evidence>
<reference evidence="2 3" key="1">
    <citation type="submission" date="2016-12" db="EMBL/GenBank/DDBJ databases">
        <title>The genomes of Aspergillus section Nigri reveals drivers in fungal speciation.</title>
        <authorList>
            <consortium name="DOE Joint Genome Institute"/>
            <person name="Vesth T.C."/>
            <person name="Nybo J."/>
            <person name="Theobald S."/>
            <person name="Brandl J."/>
            <person name="Frisvad J.C."/>
            <person name="Nielsen K.F."/>
            <person name="Lyhne E.K."/>
            <person name="Kogle M.E."/>
            <person name="Kuo A."/>
            <person name="Riley R."/>
            <person name="Clum A."/>
            <person name="Nolan M."/>
            <person name="Lipzen A."/>
            <person name="Salamov A."/>
            <person name="Henrissat B."/>
            <person name="Wiebenga A."/>
            <person name="De Vries R.P."/>
            <person name="Grigoriev I.V."/>
            <person name="Mortensen U.H."/>
            <person name="Andersen M.R."/>
            <person name="Baker S.E."/>
        </authorList>
    </citation>
    <scope>NUCLEOTIDE SEQUENCE [LARGE SCALE GENOMIC DNA]</scope>
    <source>
        <strain evidence="2 3">JOP 1030-1</strain>
    </source>
</reference>
<keyword evidence="3" id="KW-1185">Reference proteome</keyword>
<evidence type="ECO:0000256" key="1">
    <source>
        <dbReference type="SAM" id="Phobius"/>
    </source>
</evidence>
<dbReference type="EMBL" id="KZ821293">
    <property type="protein sequence ID" value="PYH40231.1"/>
    <property type="molecule type" value="Genomic_DNA"/>
</dbReference>
<name>A0A318YYZ8_9EURO</name>
<dbReference type="AlphaFoldDB" id="A0A318YYZ8"/>